<evidence type="ECO:0000313" key="2">
    <source>
        <dbReference type="Proteomes" id="UP000887581"/>
    </source>
</evidence>
<dbReference type="Proteomes" id="UP000887581">
    <property type="component" value="Unplaced"/>
</dbReference>
<reference evidence="3" key="1">
    <citation type="submission" date="2022-11" db="UniProtKB">
        <authorList>
            <consortium name="WormBaseParasite"/>
        </authorList>
    </citation>
    <scope>IDENTIFICATION</scope>
</reference>
<dbReference type="AlphaFoldDB" id="A0A915Q2P2"/>
<feature type="compositionally biased region" description="Low complexity" evidence="1">
    <location>
        <begin position="1"/>
        <end position="13"/>
    </location>
</feature>
<feature type="compositionally biased region" description="Polar residues" evidence="1">
    <location>
        <begin position="30"/>
        <end position="41"/>
    </location>
</feature>
<accession>A0A915Q2P2</accession>
<name>A0A915Q2P2_9BILA</name>
<protein>
    <submittedName>
        <fullName evidence="3">Uncharacterized protein</fullName>
    </submittedName>
</protein>
<organism evidence="2 3">
    <name type="scientific">Setaria digitata</name>
    <dbReference type="NCBI Taxonomy" id="48799"/>
    <lineage>
        <taxon>Eukaryota</taxon>
        <taxon>Metazoa</taxon>
        <taxon>Ecdysozoa</taxon>
        <taxon>Nematoda</taxon>
        <taxon>Chromadorea</taxon>
        <taxon>Rhabditida</taxon>
        <taxon>Spirurina</taxon>
        <taxon>Spiruromorpha</taxon>
        <taxon>Filarioidea</taxon>
        <taxon>Setariidae</taxon>
        <taxon>Setaria</taxon>
    </lineage>
</organism>
<feature type="region of interest" description="Disordered" evidence="1">
    <location>
        <begin position="1"/>
        <end position="48"/>
    </location>
</feature>
<evidence type="ECO:0000256" key="1">
    <source>
        <dbReference type="SAM" id="MobiDB-lite"/>
    </source>
</evidence>
<evidence type="ECO:0000313" key="3">
    <source>
        <dbReference type="WBParaSite" id="sdigi.contig494.g8662.t1"/>
    </source>
</evidence>
<proteinExistence type="predicted"/>
<dbReference type="WBParaSite" id="sdigi.contig494.g8662.t1">
    <property type="protein sequence ID" value="sdigi.contig494.g8662.t1"/>
    <property type="gene ID" value="sdigi.contig494.g8662"/>
</dbReference>
<keyword evidence="2" id="KW-1185">Reference proteome</keyword>
<sequence>MSSRGVRASRSGALEVNGAGDCAERKTADPTATVTVQTGELTPNYGYE</sequence>